<evidence type="ECO:0000256" key="1">
    <source>
        <dbReference type="SAM" id="SignalP"/>
    </source>
</evidence>
<evidence type="ECO:0000313" key="3">
    <source>
        <dbReference type="Proteomes" id="UP000239863"/>
    </source>
</evidence>
<dbReference type="EMBL" id="PTIS01000008">
    <property type="protein sequence ID" value="PPK48299.1"/>
    <property type="molecule type" value="Genomic_DNA"/>
</dbReference>
<keyword evidence="1" id="KW-0732">Signal</keyword>
<dbReference type="Proteomes" id="UP000239863">
    <property type="component" value="Unassembled WGS sequence"/>
</dbReference>
<dbReference type="PANTHER" id="PTHR36842:SF1">
    <property type="entry name" value="PROTEIN TOLB"/>
    <property type="match status" value="1"/>
</dbReference>
<evidence type="ECO:0000313" key="2">
    <source>
        <dbReference type="EMBL" id="PPK48299.1"/>
    </source>
</evidence>
<dbReference type="SUPFAM" id="SSF69304">
    <property type="entry name" value="Tricorn protease N-terminal domain"/>
    <property type="match status" value="1"/>
</dbReference>
<dbReference type="PANTHER" id="PTHR36842">
    <property type="entry name" value="PROTEIN TOLB HOMOLOG"/>
    <property type="match status" value="1"/>
</dbReference>
<feature type="chain" id="PRO_5038502475" description="Lipoprotein" evidence="1">
    <location>
        <begin position="22"/>
        <end position="411"/>
    </location>
</feature>
<dbReference type="PROSITE" id="PS51257">
    <property type="entry name" value="PROKAR_LIPOPROTEIN"/>
    <property type="match status" value="1"/>
</dbReference>
<accession>A0A2S6FXP5</accession>
<dbReference type="OrthoDB" id="1714413at2"/>
<reference evidence="2 3" key="1">
    <citation type="submission" date="2018-02" db="EMBL/GenBank/DDBJ databases">
        <title>Genomic Encyclopedia of Archaeal and Bacterial Type Strains, Phase II (KMG-II): from individual species to whole genera.</title>
        <authorList>
            <person name="Goeker M."/>
        </authorList>
    </citation>
    <scope>NUCLEOTIDE SEQUENCE [LARGE SCALE GENOMIC DNA]</scope>
    <source>
        <strain evidence="2 3">DSM 15099</strain>
    </source>
</reference>
<organism evidence="2 3">
    <name type="scientific">Clostridium algidicarnis DSM 15099</name>
    <dbReference type="NCBI Taxonomy" id="1121295"/>
    <lineage>
        <taxon>Bacteria</taxon>
        <taxon>Bacillati</taxon>
        <taxon>Bacillota</taxon>
        <taxon>Clostridia</taxon>
        <taxon>Eubacteriales</taxon>
        <taxon>Clostridiaceae</taxon>
        <taxon>Clostridium</taxon>
    </lineage>
</organism>
<protein>
    <recommendedName>
        <fullName evidence="4">Lipoprotein</fullName>
    </recommendedName>
</protein>
<sequence length="411" mass="48060">MKFKKLLALVLLMSTLFISCKKDTGINNLDNEKKDNIESKEVEHELLDYPIRNMTEDDYVKKVVIDENLSYRGKINESEIAVTRRDDRKNIYSYNLETKEAKKVCKVIDDKNYLYEVSNHGEWVVWIEDEDKAVGNENLSQGFNWFVAAKNIKDGRVIIIDKAKYTKDEFELKADEIYNPIRISIANDIVVYRSTDKREDGAVITKIMSYNLSENKLKEVEGSEEVENELLNHPKTDGDKIIWTKLRTFVDYGRNFYKYSDLYLYDIKTEEKRVVTKDMFVNSGAIKDNTIVISIQKPGEELEDDLLIYDLDVDKLSKLIYKDNEIYKGYGYFATGEVQITDKYIFISIGGHSSRYIFDRKNKVYIDMVDEELAAYGYEFNNSNSIVFNKIFREEDKDGNGIKVDTYYELK</sequence>
<comment type="caution">
    <text evidence="2">The sequence shown here is derived from an EMBL/GenBank/DDBJ whole genome shotgun (WGS) entry which is preliminary data.</text>
</comment>
<dbReference type="STRING" id="37659.GCA_000703125_00504"/>
<feature type="signal peptide" evidence="1">
    <location>
        <begin position="1"/>
        <end position="21"/>
    </location>
</feature>
<evidence type="ECO:0008006" key="4">
    <source>
        <dbReference type="Google" id="ProtNLM"/>
    </source>
</evidence>
<name>A0A2S6FXP5_9CLOT</name>
<gene>
    <name evidence="2" type="ORF">BD821_10860</name>
</gene>
<dbReference type="RefSeq" id="WP_104409881.1">
    <property type="nucleotide sequence ID" value="NZ_PTIS01000008.1"/>
</dbReference>
<proteinExistence type="predicted"/>
<dbReference type="AlphaFoldDB" id="A0A2S6FXP5"/>